<evidence type="ECO:0000313" key="3">
    <source>
        <dbReference type="Proteomes" id="UP000249696"/>
    </source>
</evidence>
<name>A0A327RAN6_9FLAO</name>
<sequence length="139" mass="15668">MIINILNLKLFNFICWHNFPSVSCEKQIVFTQNIRDMKNDMKSLVFATAMAMGSLSPVLATPPIFHDGIMEIIMAQDFTEIDVDQLPDTITKALEKDHAGAVINKAYVNEEAEYKLEVTFSDGTNSELYADAEGNWIDM</sequence>
<protein>
    <submittedName>
        <fullName evidence="2">Uncharacterized protein</fullName>
    </submittedName>
</protein>
<dbReference type="SUPFAM" id="SSF160574">
    <property type="entry name" value="BT0923-like"/>
    <property type="match status" value="1"/>
</dbReference>
<dbReference type="EMBL" id="QLLN01000002">
    <property type="protein sequence ID" value="RAJ13771.1"/>
    <property type="molecule type" value="Genomic_DNA"/>
</dbReference>
<dbReference type="AlphaFoldDB" id="A0A327RAN6"/>
<proteinExistence type="predicted"/>
<organism evidence="2 3">
    <name type="scientific">Arenibacter echinorum</name>
    <dbReference type="NCBI Taxonomy" id="440515"/>
    <lineage>
        <taxon>Bacteria</taxon>
        <taxon>Pseudomonadati</taxon>
        <taxon>Bacteroidota</taxon>
        <taxon>Flavobacteriia</taxon>
        <taxon>Flavobacteriales</taxon>
        <taxon>Flavobacteriaceae</taxon>
        <taxon>Arenibacter</taxon>
    </lineage>
</organism>
<keyword evidence="1" id="KW-1133">Transmembrane helix</keyword>
<feature type="transmembrane region" description="Helical" evidence="1">
    <location>
        <begin position="44"/>
        <end position="65"/>
    </location>
</feature>
<dbReference type="Proteomes" id="UP000249696">
    <property type="component" value="Unassembled WGS sequence"/>
</dbReference>
<evidence type="ECO:0000313" key="2">
    <source>
        <dbReference type="EMBL" id="RAJ13771.1"/>
    </source>
</evidence>
<reference evidence="2 3" key="1">
    <citation type="submission" date="2018-06" db="EMBL/GenBank/DDBJ databases">
        <title>Genomic Encyclopedia of Archaeal and Bacterial Type Strains, Phase II (KMG-II): from individual species to whole genera.</title>
        <authorList>
            <person name="Goeker M."/>
        </authorList>
    </citation>
    <scope>NUCLEOTIDE SEQUENCE [LARGE SCALE GENOMIC DNA]</scope>
    <source>
        <strain evidence="2 3">DSM 23522</strain>
    </source>
</reference>
<accession>A0A327RAN6</accession>
<evidence type="ECO:0000256" key="1">
    <source>
        <dbReference type="SAM" id="Phobius"/>
    </source>
</evidence>
<keyword evidence="3" id="KW-1185">Reference proteome</keyword>
<keyword evidence="1" id="KW-0812">Transmembrane</keyword>
<gene>
    <name evidence="2" type="ORF">LV92_00885</name>
</gene>
<comment type="caution">
    <text evidence="2">The sequence shown here is derived from an EMBL/GenBank/DDBJ whole genome shotgun (WGS) entry which is preliminary data.</text>
</comment>
<keyword evidence="1" id="KW-0472">Membrane</keyword>